<dbReference type="RefSeq" id="WP_013215369.1">
    <property type="nucleotide sequence ID" value="NC_014313.1"/>
</dbReference>
<dbReference type="InterPro" id="IPR023213">
    <property type="entry name" value="CAT-like_dom_sf"/>
</dbReference>
<evidence type="ECO:0000313" key="9">
    <source>
        <dbReference type="Proteomes" id="UP000002033"/>
    </source>
</evidence>
<dbReference type="OrthoDB" id="9803968at2"/>
<dbReference type="eggNOG" id="COG1020">
    <property type="taxonomic scope" value="Bacteria"/>
</dbReference>
<dbReference type="EMBL" id="CP002083">
    <property type="protein sequence ID" value="ADJ23154.1"/>
    <property type="molecule type" value="Genomic_DNA"/>
</dbReference>
<dbReference type="Gene3D" id="3.40.50.12780">
    <property type="entry name" value="N-terminal domain of ligase-like"/>
    <property type="match status" value="1"/>
</dbReference>
<dbReference type="NCBIfam" id="TIGR01720">
    <property type="entry name" value="NRPS-para261"/>
    <property type="match status" value="1"/>
</dbReference>
<dbReference type="GO" id="GO:0043041">
    <property type="term" value="P:amino acid activation for nonribosomal peptide biosynthetic process"/>
    <property type="evidence" value="ECO:0007669"/>
    <property type="project" value="TreeGrafter"/>
</dbReference>
<dbReference type="HOGENOM" id="CLU_000022_2_2_5"/>
<dbReference type="FunFam" id="3.40.50.980:FF:000002">
    <property type="entry name" value="Enterobactin synthetase component F"/>
    <property type="match status" value="1"/>
</dbReference>
<evidence type="ECO:0000256" key="2">
    <source>
        <dbReference type="ARBA" id="ARBA00006432"/>
    </source>
</evidence>
<evidence type="ECO:0000256" key="1">
    <source>
        <dbReference type="ARBA" id="ARBA00001957"/>
    </source>
</evidence>
<dbReference type="InterPro" id="IPR045851">
    <property type="entry name" value="AMP-bd_C_sf"/>
</dbReference>
<dbReference type="SUPFAM" id="SSF47336">
    <property type="entry name" value="ACP-like"/>
    <property type="match status" value="2"/>
</dbReference>
<dbReference type="PANTHER" id="PTHR45527:SF14">
    <property type="entry name" value="PLIPASTATIN SYNTHASE SUBUNIT B"/>
    <property type="match status" value="1"/>
</dbReference>
<dbReference type="Pfam" id="PF00501">
    <property type="entry name" value="AMP-binding"/>
    <property type="match status" value="1"/>
</dbReference>
<dbReference type="InterPro" id="IPR001242">
    <property type="entry name" value="Condensation_dom"/>
</dbReference>
<dbReference type="InterPro" id="IPR036736">
    <property type="entry name" value="ACP-like_sf"/>
</dbReference>
<dbReference type="Pfam" id="PF00668">
    <property type="entry name" value="Condensation"/>
    <property type="match status" value="3"/>
</dbReference>
<dbReference type="SUPFAM" id="SSF56801">
    <property type="entry name" value="Acetyl-CoA synthetase-like"/>
    <property type="match status" value="1"/>
</dbReference>
<dbReference type="InterPro" id="IPR020459">
    <property type="entry name" value="AMP-binding"/>
</dbReference>
<feature type="compositionally biased region" description="Polar residues" evidence="6">
    <location>
        <begin position="971"/>
        <end position="981"/>
    </location>
</feature>
<dbReference type="InterPro" id="IPR020806">
    <property type="entry name" value="PKS_PP-bd"/>
</dbReference>
<evidence type="ECO:0000259" key="7">
    <source>
        <dbReference type="PROSITE" id="PS50075"/>
    </source>
</evidence>
<evidence type="ECO:0000256" key="5">
    <source>
        <dbReference type="ARBA" id="ARBA00022737"/>
    </source>
</evidence>
<reference evidence="9" key="1">
    <citation type="journal article" date="2011" name="J. Bacteriol.">
        <title>Genome sequences of eight morphologically diverse alphaproteobacteria.</title>
        <authorList>
            <consortium name="US DOE Joint Genome Institute"/>
            <person name="Brown P.J."/>
            <person name="Kysela D.T."/>
            <person name="Buechlein A."/>
            <person name="Hemmerich C."/>
            <person name="Brun Y.V."/>
        </authorList>
    </citation>
    <scope>NUCLEOTIDE SEQUENCE [LARGE SCALE GENOMIC DNA]</scope>
    <source>
        <strain evidence="9">ATCC 51888 / DSM 1869 / NCIB 11706 / TK 0415</strain>
    </source>
</reference>
<dbReference type="FunFam" id="3.30.300.30:FF:000010">
    <property type="entry name" value="Enterobactin synthetase component F"/>
    <property type="match status" value="1"/>
</dbReference>
<proteinExistence type="inferred from homology"/>
<dbReference type="PROSITE" id="PS50075">
    <property type="entry name" value="CARRIER"/>
    <property type="match status" value="2"/>
</dbReference>
<feature type="region of interest" description="Disordered" evidence="6">
    <location>
        <begin position="966"/>
        <end position="987"/>
    </location>
</feature>
<dbReference type="PRINTS" id="PR00154">
    <property type="entry name" value="AMPBINDING"/>
</dbReference>
<accession>D8JX18</accession>
<dbReference type="InterPro" id="IPR009081">
    <property type="entry name" value="PP-bd_ACP"/>
</dbReference>
<dbReference type="GO" id="GO:0003824">
    <property type="term" value="F:catalytic activity"/>
    <property type="evidence" value="ECO:0007669"/>
    <property type="project" value="UniProtKB-KW"/>
</dbReference>
<dbReference type="SMART" id="SM00823">
    <property type="entry name" value="PKS_PP"/>
    <property type="match status" value="2"/>
</dbReference>
<gene>
    <name evidence="8" type="ordered locus">Hden_1342</name>
</gene>
<dbReference type="InterPro" id="IPR020845">
    <property type="entry name" value="AMP-binding_CS"/>
</dbReference>
<dbReference type="PANTHER" id="PTHR45527">
    <property type="entry name" value="NONRIBOSOMAL PEPTIDE SYNTHETASE"/>
    <property type="match status" value="1"/>
</dbReference>
<dbReference type="GO" id="GO:0031177">
    <property type="term" value="F:phosphopantetheine binding"/>
    <property type="evidence" value="ECO:0007669"/>
    <property type="project" value="InterPro"/>
</dbReference>
<dbReference type="NCBIfam" id="TIGR01733">
    <property type="entry name" value="AA-adenyl-dom"/>
    <property type="match status" value="1"/>
</dbReference>
<dbReference type="PROSITE" id="PS00455">
    <property type="entry name" value="AMP_BINDING"/>
    <property type="match status" value="1"/>
</dbReference>
<dbReference type="Pfam" id="PF00550">
    <property type="entry name" value="PP-binding"/>
    <property type="match status" value="2"/>
</dbReference>
<evidence type="ECO:0000256" key="6">
    <source>
        <dbReference type="SAM" id="MobiDB-lite"/>
    </source>
</evidence>
<dbReference type="Gene3D" id="3.30.559.10">
    <property type="entry name" value="Chloramphenicol acetyltransferase-like domain"/>
    <property type="match status" value="3"/>
</dbReference>
<comment type="similarity">
    <text evidence="2">Belongs to the ATP-dependent AMP-binding enzyme family.</text>
</comment>
<keyword evidence="5" id="KW-0677">Repeat</keyword>
<dbReference type="InterPro" id="IPR010060">
    <property type="entry name" value="NRPS_synth"/>
</dbReference>
<evidence type="ECO:0000256" key="4">
    <source>
        <dbReference type="ARBA" id="ARBA00022553"/>
    </source>
</evidence>
<dbReference type="Gene3D" id="1.10.1200.10">
    <property type="entry name" value="ACP-like"/>
    <property type="match status" value="2"/>
</dbReference>
<dbReference type="CDD" id="cd17643">
    <property type="entry name" value="A_NRPS_Cytc1-like"/>
    <property type="match status" value="1"/>
</dbReference>
<dbReference type="FunFam" id="1.10.1200.10:FF:000005">
    <property type="entry name" value="Nonribosomal peptide synthetase 1"/>
    <property type="match status" value="1"/>
</dbReference>
<dbReference type="GO" id="GO:0044550">
    <property type="term" value="P:secondary metabolite biosynthetic process"/>
    <property type="evidence" value="ECO:0007669"/>
    <property type="project" value="UniProtKB-ARBA"/>
</dbReference>
<evidence type="ECO:0000313" key="8">
    <source>
        <dbReference type="EMBL" id="ADJ23154.1"/>
    </source>
</evidence>
<name>D8JX18_HYPDA</name>
<protein>
    <submittedName>
        <fullName evidence="8">Amino acid adenylation domain protein</fullName>
    </submittedName>
</protein>
<sequence>MLQQFSDAYGISPIQAGMLLHAMTRPDSGIDIEQIVAKLEKDTDVESLIEGWQFALRRHPVLRTSFRWLDCPEPMQQVHKSPELPVSHFDWRASAPEELNSRLERFLADDRRQGFDLSQAPLMRLTFIRTASELMMVWTFHHIILDGRSFPIVLRDVFDVADTRQASEVPLPALPEFRQHVEWLKDRKDQGAERYWKDLLAGFSAPLKIWVERDGTAPRNDSGEAFGNVESRLSPEATKKLRQAASAANVTMNTLLQGAWAILLSRLSNERDVVFGATRACRKSGVPGANDIVGILINTLPVRINVNGAADLGDWLRAIRDQSMDTRAHEHTPLVRVQGWSDIERGRPLFETLVVYEHAPLDAQLKALGGAWQQRSFQYIGQTNFPLALIAYGGERLLLRIEYARDRFEDDVAHRVLRYLEELLTGIADRLAGQDHATNLNELQMLPATERAALLANDPESRSGYAVSTLQSLFEARVRLTPDAEAVVAGELTLSYRELNAKANRLAHALRQKGVKRNDFVGLAVERNADIAIGILAIIKAGAAYVPIDPDYPKDRLAFIVEDANARLVLASSTVSDSLKLDAECLDIATAGNGFPETDPESISTPDDLAYVIYTSGSTGKPKGVLVTHANVARLFSATTHWYGFNEKDRWTLFHSYAFDVSVWELWGALLHGGSIVVVPYWVSRDPVAYRDLLLKEQVTILCQTPSAFRQLIQADLTDTPAKFALREIIFAGEALELQSLKPWVERYGDQKPRLINMYGITETTVHVTYRIITRADIDAGTGSVIGEPIPDLYILLLDERGEPVPVGVPGEIWVGGPGVADGYLNRPELTAQRFVTDPFDPLHATKLYRSGDLARRLPDGDLEFLGRIDLQVKIRGFRIELGEIEAALKQCPGVADAAVIAREDTPGDKRLAAYIIGKDSSPLDALALRSALTETLPPYMIPAHFIKVPVLPLNANGKLDRAKLPAPQADDQSQNNNQRSFVEPRSETERKIANAWAAVLRIERVGADDNFFALGGDSILSIQVVAKCRQAGITNFTTRDLFEHPTVAALARCIDSREHRDIAPTARPTGAVSLTPIQNWFFEQNFTTPDYWNQAFVFEVPHDLDHAHLGRALTAVCDHHDAFRLRFANDGASWSARLADDAPQVDVISHDLSSLDVATQTAQIESISATEQAKLDIAQGPLIRAVHFTLGNGKPGRLMLAAHHLAIDGVSWRILLEDLEAAYSALAQGQPVNLPPHSSSFQAHAARLAAYAHDPHVTATATTWLRMLDAPATALPVVSHDASLEAEATSLTVELDPTETTALLQDVPTAYRTQINDALLTALASTLRQTTGGTSFLIEMEGHGREDIGAGLDLSRSIGWFTSLFPLRLDLKADASVGTALKSIKEQTRAIPDRGLSYGLLRYNAEDATVRTKLASAQRPQILFNYLGQFDQVTRDSSLFAFAPESAGPWHAPQNKRTHALEVLAQIRSGKLSVEWIFGESQIARATVEQLASDFIAQLKAVTRHCREPQNAGRTPSDFPLLSLTQDQVDELWANYPGFGDAYPLTPMQRLFHVMEQAGSSVGLEQWQFRIDGGLESALLRQAFEQAIARHPILRSAFATLPNVEPIQVVLPEATLPWREEDWRHLNSADRQNALQQTLSKDAQTPFDHARPPLMRIALLRTADAEWQLVWTTHHLYIDGWSWPLLFREITEIYAALQDKRPAALQSPVGFVQYVKWTSQQDPTGSHGYWRNALAGITQPTPFALSSPPAQSPGATAAHPDETIVRVSRDLTKDLRALALATESTQSTLVQAAWALLLSHYADARDVVFGATLSGRPDHIEGIETLIGPCVTNVPVRVALPADTALHGWLGRLQKQQLDLNQHQYTPLDAIQGVSDVSWNNRLFDSLIVFQNYQVDAAIGQLGRDAKLVPVQTPEATNYALTIAASPGDELILRLISHSARLDRETVNAIANDLPVVFAALAASRPETTLADVLGRLPAERRGKAAAARAAVVQRVRTSSSATATTSTERRLAEIWSKLLGRSDVGIDDNFFDAGGQSLLLLRMHKLIEEAFGVRVQIVKLLAHPTIRALATSLDGGDGTAFASQPAGEAADRAMKQRAALAKQRSRTKLG</sequence>
<dbReference type="SUPFAM" id="SSF52777">
    <property type="entry name" value="CoA-dependent acyltransferases"/>
    <property type="match status" value="6"/>
</dbReference>
<keyword evidence="9" id="KW-1185">Reference proteome</keyword>
<organism evidence="8 9">
    <name type="scientific">Hyphomicrobium denitrificans (strain ATCC 51888 / DSM 1869 / NCIMB 11706 / TK 0415)</name>
    <dbReference type="NCBI Taxonomy" id="582899"/>
    <lineage>
        <taxon>Bacteria</taxon>
        <taxon>Pseudomonadati</taxon>
        <taxon>Pseudomonadota</taxon>
        <taxon>Alphaproteobacteria</taxon>
        <taxon>Hyphomicrobiales</taxon>
        <taxon>Hyphomicrobiaceae</taxon>
        <taxon>Hyphomicrobium</taxon>
    </lineage>
</organism>
<dbReference type="CDD" id="cd19543">
    <property type="entry name" value="DCL_NRPS"/>
    <property type="match status" value="2"/>
</dbReference>
<dbReference type="Proteomes" id="UP000002033">
    <property type="component" value="Chromosome"/>
</dbReference>
<dbReference type="FunFam" id="3.40.50.12780:FF:000012">
    <property type="entry name" value="Non-ribosomal peptide synthetase"/>
    <property type="match status" value="1"/>
</dbReference>
<comment type="cofactor">
    <cofactor evidence="1">
        <name>pantetheine 4'-phosphate</name>
        <dbReference type="ChEBI" id="CHEBI:47942"/>
    </cofactor>
</comment>
<dbReference type="STRING" id="582899.Hden_1342"/>
<dbReference type="Gene3D" id="3.30.559.30">
    <property type="entry name" value="Nonribosomal peptide synthetase, condensation domain"/>
    <property type="match status" value="3"/>
</dbReference>
<dbReference type="KEGG" id="hdn:Hden_1342"/>
<keyword evidence="3" id="KW-0596">Phosphopantetheine</keyword>
<dbReference type="GO" id="GO:0005829">
    <property type="term" value="C:cytosol"/>
    <property type="evidence" value="ECO:0007669"/>
    <property type="project" value="TreeGrafter"/>
</dbReference>
<dbReference type="Gene3D" id="3.30.300.30">
    <property type="match status" value="1"/>
</dbReference>
<keyword evidence="4" id="KW-0597">Phosphoprotein</keyword>
<dbReference type="InterPro" id="IPR010071">
    <property type="entry name" value="AA_adenyl_dom"/>
</dbReference>
<dbReference type="CDD" id="cd19534">
    <property type="entry name" value="E_NRPS"/>
    <property type="match status" value="1"/>
</dbReference>
<feature type="domain" description="Carrier" evidence="7">
    <location>
        <begin position="984"/>
        <end position="1059"/>
    </location>
</feature>
<dbReference type="InterPro" id="IPR042099">
    <property type="entry name" value="ANL_N_sf"/>
</dbReference>
<dbReference type="InterPro" id="IPR000873">
    <property type="entry name" value="AMP-dep_synth/lig_dom"/>
</dbReference>
<dbReference type="Pfam" id="PF13193">
    <property type="entry name" value="AMP-binding_C"/>
    <property type="match status" value="1"/>
</dbReference>
<feature type="domain" description="Carrier" evidence="7">
    <location>
        <begin position="2004"/>
        <end position="2079"/>
    </location>
</feature>
<dbReference type="InterPro" id="IPR025110">
    <property type="entry name" value="AMP-bd_C"/>
</dbReference>
<feature type="region of interest" description="Disordered" evidence="6">
    <location>
        <begin position="2085"/>
        <end position="2112"/>
    </location>
</feature>
<evidence type="ECO:0000256" key="3">
    <source>
        <dbReference type="ARBA" id="ARBA00022450"/>
    </source>
</evidence>